<proteinExistence type="predicted"/>
<protein>
    <submittedName>
        <fullName evidence="2">Uncharacterized protein</fullName>
    </submittedName>
</protein>
<feature type="region of interest" description="Disordered" evidence="1">
    <location>
        <begin position="221"/>
        <end position="292"/>
    </location>
</feature>
<dbReference type="OrthoDB" id="5242786at2759"/>
<evidence type="ECO:0000256" key="1">
    <source>
        <dbReference type="SAM" id="MobiDB-lite"/>
    </source>
</evidence>
<dbReference type="Proteomes" id="UP000775872">
    <property type="component" value="Unassembled WGS sequence"/>
</dbReference>
<dbReference type="Gene3D" id="2.130.10.10">
    <property type="entry name" value="YVTN repeat-like/Quinoprotein amine dehydrogenase"/>
    <property type="match status" value="1"/>
</dbReference>
<feature type="region of interest" description="Disordered" evidence="1">
    <location>
        <begin position="160"/>
        <end position="183"/>
    </location>
</feature>
<dbReference type="SUPFAM" id="SSF50978">
    <property type="entry name" value="WD40 repeat-like"/>
    <property type="match status" value="1"/>
</dbReference>
<accession>A0A9N9ZKE4</accession>
<feature type="compositionally biased region" description="Basic and acidic residues" evidence="1">
    <location>
        <begin position="19"/>
        <end position="40"/>
    </location>
</feature>
<dbReference type="InterPro" id="IPR015943">
    <property type="entry name" value="WD40/YVTN_repeat-like_dom_sf"/>
</dbReference>
<reference evidence="2" key="1">
    <citation type="submission" date="2021-10" db="EMBL/GenBank/DDBJ databases">
        <authorList>
            <person name="Piombo E."/>
        </authorList>
    </citation>
    <scope>NUCLEOTIDE SEQUENCE</scope>
</reference>
<organism evidence="2 3">
    <name type="scientific">Clonostachys solani</name>
    <dbReference type="NCBI Taxonomy" id="160281"/>
    <lineage>
        <taxon>Eukaryota</taxon>
        <taxon>Fungi</taxon>
        <taxon>Dikarya</taxon>
        <taxon>Ascomycota</taxon>
        <taxon>Pezizomycotina</taxon>
        <taxon>Sordariomycetes</taxon>
        <taxon>Hypocreomycetidae</taxon>
        <taxon>Hypocreales</taxon>
        <taxon>Bionectriaceae</taxon>
        <taxon>Clonostachys</taxon>
    </lineage>
</organism>
<feature type="region of interest" description="Disordered" evidence="1">
    <location>
        <begin position="1"/>
        <end position="46"/>
    </location>
</feature>
<comment type="caution">
    <text evidence="2">The sequence shown here is derived from an EMBL/GenBank/DDBJ whole genome shotgun (WGS) entry which is preliminary data.</text>
</comment>
<feature type="compositionally biased region" description="Low complexity" evidence="1">
    <location>
        <begin position="246"/>
        <end position="273"/>
    </location>
</feature>
<keyword evidence="3" id="KW-1185">Reference proteome</keyword>
<gene>
    <name evidence="2" type="ORF">CSOL1703_00008695</name>
</gene>
<evidence type="ECO:0000313" key="3">
    <source>
        <dbReference type="Proteomes" id="UP000775872"/>
    </source>
</evidence>
<dbReference type="AlphaFoldDB" id="A0A9N9ZKE4"/>
<name>A0A9N9ZKE4_9HYPO</name>
<dbReference type="EMBL" id="CABFOC020000082">
    <property type="protein sequence ID" value="CAH0058217.1"/>
    <property type="molecule type" value="Genomic_DNA"/>
</dbReference>
<dbReference type="InterPro" id="IPR036322">
    <property type="entry name" value="WD40_repeat_dom_sf"/>
</dbReference>
<sequence>MEFLKGRSTPSGTRKTTSKRTDARFSNEDDRSKEERRTDSRPVSSAIDAAAMLQSLSWLRVGGTPRSDARTRMIEDARNPEHHHVEPIQPIEPIEPIEPQAPLQQNSRSRAAARPKVSIPIEYRYHNPPPIAGSQFAIPTHNTPNIAWPLTEVEVEQDSFPFDDSQHGTQPPQNSSNRGSISPISAYSAYSARPGRNPSIGSNVSPISPIEPSLYPPPVKPLPSIPLSPSRSHSNRQGAPSIIAPSTMDSEVSSLSSTTYSSPTDRTSTSPSRLPAIFSHRAPSNPPTSPRKAPQIDVEVIFWKELGIVGKRKGLSKVKAMDVSHNGSVVAIKHANYSLQFWHIASGALQTTIEVPTYIDAGKRARDTYEVGHMLISDSVKLAAIITNFGRTLEIWNWAKKKKVQTIDDQVDRWAADRFESYSSTWNPLAVYKARPCVIDVYTAAPSKKPYAKVRIIDLRKAEFPYVPQQLELAIVSSSHLLVAAIGPKSAKAGQPPPDREIMLVAWDISDYREVSHAPRHFVRPLHHAEIELAVPTILVGHENTVISVWVPPSHNVYREAHPRTGLPEWKLSSVAGSTRHVLVWDLSGNITHVYQVPNTVTCVSGDCRFVAYSSIAYGQTRIAISDAKSGKEVQSIQEIISGRIVTELAFSRDSKLLMVGDADGNTNVFEVDVKVSSWKF</sequence>
<evidence type="ECO:0000313" key="2">
    <source>
        <dbReference type="EMBL" id="CAH0058217.1"/>
    </source>
</evidence>
<feature type="compositionally biased region" description="Polar residues" evidence="1">
    <location>
        <begin position="167"/>
        <end position="179"/>
    </location>
</feature>